<protein>
    <submittedName>
        <fullName evidence="1">Uncharacterized protein</fullName>
    </submittedName>
</protein>
<dbReference type="KEGG" id="pgg:FX982_01188"/>
<gene>
    <name evidence="1" type="ORF">FX982_01188</name>
</gene>
<proteinExistence type="predicted"/>
<reference evidence="2" key="1">
    <citation type="submission" date="2019-12" db="EMBL/GenBank/DDBJ databases">
        <title>Endophytic bacteria associated with Panax ginseng seedlings.</title>
        <authorList>
            <person name="Park J.M."/>
            <person name="Shin R."/>
            <person name="Jo S.H."/>
        </authorList>
    </citation>
    <scope>NUCLEOTIDE SEQUENCE [LARGE SCALE GENOMIC DNA]</scope>
    <source>
        <strain evidence="2">PgKB30</strain>
    </source>
</reference>
<dbReference type="Proteomes" id="UP000501989">
    <property type="component" value="Chromosome"/>
</dbReference>
<keyword evidence="2" id="KW-1185">Reference proteome</keyword>
<accession>A0A6M8MKK9</accession>
<dbReference type="AlphaFoldDB" id="A0A6M8MKK9"/>
<organism evidence="1 2">
    <name type="scientific">Pseudomonas graminis</name>
    <dbReference type="NCBI Taxonomy" id="158627"/>
    <lineage>
        <taxon>Bacteria</taxon>
        <taxon>Pseudomonadati</taxon>
        <taxon>Pseudomonadota</taxon>
        <taxon>Gammaproteobacteria</taxon>
        <taxon>Pseudomonadales</taxon>
        <taxon>Pseudomonadaceae</taxon>
        <taxon>Pseudomonas</taxon>
    </lineage>
</organism>
<sequence>MIHVYETTPGFEYDCSQTAETDGEILRFNIPKELFFHAGIALAYTYILLNSAGDIVGVSEEGVYLKTAFEPERVKGPIVSEAQVLENSPIKILKIEELEHEFATLVVQLPEGAAGHLLTLWIQTQEPYEETVEIKSGKTEYIHHIAKPKLNDEKQTLSVSFVIRNRRGSMLYFSANTLYLKKPGFNGVR</sequence>
<evidence type="ECO:0000313" key="2">
    <source>
        <dbReference type="Proteomes" id="UP000501989"/>
    </source>
</evidence>
<dbReference type="EMBL" id="CP053746">
    <property type="protein sequence ID" value="QKF50251.1"/>
    <property type="molecule type" value="Genomic_DNA"/>
</dbReference>
<evidence type="ECO:0000313" key="1">
    <source>
        <dbReference type="EMBL" id="QKF50251.1"/>
    </source>
</evidence>
<name>A0A6M8MKK9_9PSED</name>